<keyword evidence="1" id="KW-0472">Membrane</keyword>
<reference evidence="3 4" key="1">
    <citation type="submission" date="2019-05" db="EMBL/GenBank/DDBJ databases">
        <title>Genomes sequences of two Nocardia cyriacigeorgica environmental isolates, type strains Nocardia asteroides ATCC 19247 and Nocardia cyriacigeorgica DSM 44484.</title>
        <authorList>
            <person name="Vautrin F."/>
            <person name="Bergeron E."/>
            <person name="Dubost A."/>
            <person name="Abrouk D."/>
            <person name="Rodriguez Nava V."/>
            <person name="Pujic P."/>
        </authorList>
    </citation>
    <scope>NUCLEOTIDE SEQUENCE [LARGE SCALE GENOMIC DNA]</scope>
    <source>
        <strain evidence="3 4">EML 446</strain>
    </source>
</reference>
<feature type="transmembrane region" description="Helical" evidence="1">
    <location>
        <begin position="47"/>
        <end position="67"/>
    </location>
</feature>
<evidence type="ECO:0000256" key="1">
    <source>
        <dbReference type="SAM" id="Phobius"/>
    </source>
</evidence>
<feature type="transmembrane region" description="Helical" evidence="1">
    <location>
        <begin position="21"/>
        <end position="41"/>
    </location>
</feature>
<comment type="caution">
    <text evidence="3">The sequence shown here is derived from an EMBL/GenBank/DDBJ whole genome shotgun (WGS) entry which is preliminary data.</text>
</comment>
<dbReference type="CDD" id="cd06577">
    <property type="entry name" value="PASTA_pknB"/>
    <property type="match status" value="1"/>
</dbReference>
<evidence type="ECO:0000259" key="2">
    <source>
        <dbReference type="Pfam" id="PF03793"/>
    </source>
</evidence>
<dbReference type="Gene3D" id="3.30.10.20">
    <property type="match status" value="1"/>
</dbReference>
<keyword evidence="1" id="KW-0812">Transmembrane</keyword>
<name>A0A5R8NCG8_9NOCA</name>
<feature type="transmembrane region" description="Helical" evidence="1">
    <location>
        <begin position="88"/>
        <end position="108"/>
    </location>
</feature>
<organism evidence="3 4">
    <name type="scientific">Nocardia cyriacigeorgica</name>
    <dbReference type="NCBI Taxonomy" id="135487"/>
    <lineage>
        <taxon>Bacteria</taxon>
        <taxon>Bacillati</taxon>
        <taxon>Actinomycetota</taxon>
        <taxon>Actinomycetes</taxon>
        <taxon>Mycobacteriales</taxon>
        <taxon>Nocardiaceae</taxon>
        <taxon>Nocardia</taxon>
    </lineage>
</organism>
<accession>A0A5R8NCG8</accession>
<dbReference type="Proteomes" id="UP000306378">
    <property type="component" value="Unassembled WGS sequence"/>
</dbReference>
<sequence length="358" mass="38510">MIKPLQDRIRRAARGLPAWKFRTTTALLAFFIFGAAASPFIDGLGLTGSMTYLGLALLPAAYLARAATRTAADTHPASTEESAPHARFNWTIAMVVAAVALLVGAAALDRGIEETRDPNAVMPDIVGMSLPAANDALDRLDLDITTYDATTDDRKVWIESNWIVAEQKPPAGTKLGDLTAVEVGVVKTGESRATTTRPPTRDACRMIDPDALAAAKMSAQLQPPRQSTPSGADDTPIYGCANDLDEVTLEVHLYPTHEAARTNAEYATRPEILTDPYSPYAKATRIPFASSFAGAKIISTDTGVSRVSWSVGPYLLLLEINSDPVSPHRTPRHPFDVLNTLIDTIFQQANAVLAEGDW</sequence>
<dbReference type="InterPro" id="IPR005543">
    <property type="entry name" value="PASTA_dom"/>
</dbReference>
<evidence type="ECO:0000313" key="4">
    <source>
        <dbReference type="Proteomes" id="UP000306378"/>
    </source>
</evidence>
<evidence type="ECO:0000313" key="3">
    <source>
        <dbReference type="EMBL" id="TLF72217.1"/>
    </source>
</evidence>
<dbReference type="AlphaFoldDB" id="A0A5R8NCG8"/>
<dbReference type="Pfam" id="PF03793">
    <property type="entry name" value="PASTA"/>
    <property type="match status" value="1"/>
</dbReference>
<proteinExistence type="predicted"/>
<keyword evidence="1" id="KW-1133">Transmembrane helix</keyword>
<protein>
    <recommendedName>
        <fullName evidence="2">PASTA domain-containing protein</fullName>
    </recommendedName>
</protein>
<dbReference type="RefSeq" id="WP_138453264.1">
    <property type="nucleotide sequence ID" value="NZ_JADLQD010000007.1"/>
</dbReference>
<feature type="domain" description="PASTA" evidence="2">
    <location>
        <begin position="121"/>
        <end position="183"/>
    </location>
</feature>
<dbReference type="EMBL" id="VBUT01000019">
    <property type="protein sequence ID" value="TLF72217.1"/>
    <property type="molecule type" value="Genomic_DNA"/>
</dbReference>
<gene>
    <name evidence="3" type="ORF">FEK34_29595</name>
</gene>